<keyword evidence="1" id="KW-0479">Metal-binding</keyword>
<gene>
    <name evidence="4" type="ORF">Hyperionvirus5_93</name>
</gene>
<sequence length="564" mass="64274">MKLVVDGKIYTIPLSTRVTELYDRYIAGNMTVVCNGMYILPNQIVDNYILKKADLPLRFDEIFHRRLGVKDAIVKDKCLYFPASQTTIEFKRTLKVPDTEKTYPLPPDLGNIPLILNDTKAIVLPMRQSEAMWMNFDSSKFIALKIGIGNINAISGEPWEENRGKLTSMPQNYVVLPNQKWLDGINSTGTSKMDDDFIHTVRQFIAMPLTSKSLVEAQLKELGIIDSVKGGLNFELYQKKIYFQGKIGCNKTKELYSGYMIPREEGLKEGDEILFTHLSQKSDTCLRDYKFNDSDSIQCNYAGGDLQIFVKTLTGKTITLDCSSYDLIYNIKQMIQKREGIPVDDLRVVFAGKQLEDENRMCDYNIQTNSTFHVTLKLRGGGEIDPSLKNERNMGIAAGGQISQKIYKDRSFRWNTESYESGHIAMVNSSQYTGINSILALTAETYTSYGYPWFKLYEENIIAVDDCNIFEKIKSLSSFDEMQLQHNGRECAICLNNYCNVIYNPCQHGVCYECFIKMKRKMKAIQCQMCRKTIDTKNVTIGAATLPLEDVDLIIKDIQIIKIL</sequence>
<feature type="domain" description="Ubiquitin-like" evidence="2">
    <location>
        <begin position="306"/>
        <end position="381"/>
    </location>
</feature>
<protein>
    <recommendedName>
        <fullName evidence="5">Ubiquitin</fullName>
    </recommendedName>
</protein>
<dbReference type="InterPro" id="IPR019956">
    <property type="entry name" value="Ubiquitin_dom"/>
</dbReference>
<dbReference type="PROSITE" id="PS50089">
    <property type="entry name" value="ZF_RING_2"/>
    <property type="match status" value="1"/>
</dbReference>
<dbReference type="SMART" id="SM00213">
    <property type="entry name" value="UBQ"/>
    <property type="match status" value="1"/>
</dbReference>
<evidence type="ECO:0008006" key="5">
    <source>
        <dbReference type="Google" id="ProtNLM"/>
    </source>
</evidence>
<keyword evidence="1" id="KW-0862">Zinc</keyword>
<evidence type="ECO:0000256" key="1">
    <source>
        <dbReference type="PROSITE-ProRule" id="PRU00175"/>
    </source>
</evidence>
<dbReference type="GO" id="GO:0008270">
    <property type="term" value="F:zinc ion binding"/>
    <property type="evidence" value="ECO:0007669"/>
    <property type="project" value="UniProtKB-KW"/>
</dbReference>
<accession>A0A3G5A7R5</accession>
<feature type="domain" description="RING-type" evidence="3">
    <location>
        <begin position="491"/>
        <end position="531"/>
    </location>
</feature>
<evidence type="ECO:0000259" key="3">
    <source>
        <dbReference type="PROSITE" id="PS50089"/>
    </source>
</evidence>
<dbReference type="PROSITE" id="PS50053">
    <property type="entry name" value="UBIQUITIN_2"/>
    <property type="match status" value="1"/>
</dbReference>
<dbReference type="InterPro" id="IPR050158">
    <property type="entry name" value="Ubiquitin_ubiquitin-like"/>
</dbReference>
<dbReference type="Pfam" id="PF00240">
    <property type="entry name" value="ubiquitin"/>
    <property type="match status" value="1"/>
</dbReference>
<dbReference type="SUPFAM" id="SSF54236">
    <property type="entry name" value="Ubiquitin-like"/>
    <property type="match status" value="1"/>
</dbReference>
<dbReference type="SUPFAM" id="SSF57850">
    <property type="entry name" value="RING/U-box"/>
    <property type="match status" value="1"/>
</dbReference>
<organism evidence="4">
    <name type="scientific">Hyperionvirus sp</name>
    <dbReference type="NCBI Taxonomy" id="2487770"/>
    <lineage>
        <taxon>Viruses</taxon>
        <taxon>Varidnaviria</taxon>
        <taxon>Bamfordvirae</taxon>
        <taxon>Nucleocytoviricota</taxon>
        <taxon>Megaviricetes</taxon>
        <taxon>Imitervirales</taxon>
        <taxon>Mimiviridae</taxon>
        <taxon>Klosneuvirinae</taxon>
    </lineage>
</organism>
<dbReference type="InterPro" id="IPR001841">
    <property type="entry name" value="Znf_RING"/>
</dbReference>
<evidence type="ECO:0000259" key="2">
    <source>
        <dbReference type="PROSITE" id="PS50053"/>
    </source>
</evidence>
<dbReference type="FunFam" id="3.10.20.90:FF:000160">
    <property type="entry name" value="Polyubiquitin-C"/>
    <property type="match status" value="1"/>
</dbReference>
<dbReference type="PRINTS" id="PR00348">
    <property type="entry name" value="UBIQUITIN"/>
</dbReference>
<dbReference type="Pfam" id="PF13920">
    <property type="entry name" value="zf-C3HC4_3"/>
    <property type="match status" value="1"/>
</dbReference>
<keyword evidence="1" id="KW-0863">Zinc-finger</keyword>
<dbReference type="PANTHER" id="PTHR10666">
    <property type="entry name" value="UBIQUITIN"/>
    <property type="match status" value="1"/>
</dbReference>
<reference evidence="4" key="1">
    <citation type="submission" date="2018-10" db="EMBL/GenBank/DDBJ databases">
        <title>Hidden diversity of soil giant viruses.</title>
        <authorList>
            <person name="Schulz F."/>
            <person name="Alteio L."/>
            <person name="Goudeau D."/>
            <person name="Ryan E.M."/>
            <person name="Malmstrom R.R."/>
            <person name="Blanchard J."/>
            <person name="Woyke T."/>
        </authorList>
    </citation>
    <scope>NUCLEOTIDE SEQUENCE</scope>
    <source>
        <strain evidence="4">HYV1</strain>
    </source>
</reference>
<dbReference type="InterPro" id="IPR013083">
    <property type="entry name" value="Znf_RING/FYVE/PHD"/>
</dbReference>
<evidence type="ECO:0000313" key="4">
    <source>
        <dbReference type="EMBL" id="AYV83287.1"/>
    </source>
</evidence>
<dbReference type="InterPro" id="IPR000626">
    <property type="entry name" value="Ubiquitin-like_dom"/>
</dbReference>
<proteinExistence type="predicted"/>
<dbReference type="InterPro" id="IPR029071">
    <property type="entry name" value="Ubiquitin-like_domsf"/>
</dbReference>
<dbReference type="Gene3D" id="3.30.40.10">
    <property type="entry name" value="Zinc/RING finger domain, C3HC4 (zinc finger)"/>
    <property type="match status" value="1"/>
</dbReference>
<dbReference type="EMBL" id="MK072387">
    <property type="protein sequence ID" value="AYV83287.1"/>
    <property type="molecule type" value="Genomic_DNA"/>
</dbReference>
<dbReference type="Gene3D" id="3.10.20.90">
    <property type="entry name" value="Phosphatidylinositol 3-kinase Catalytic Subunit, Chain A, domain 1"/>
    <property type="match status" value="1"/>
</dbReference>
<name>A0A3G5A7R5_9VIRU</name>